<dbReference type="Proteomes" id="UP000230790">
    <property type="component" value="Unassembled WGS sequence"/>
</dbReference>
<comment type="caution">
    <text evidence="2">The sequence shown here is derived from an EMBL/GenBank/DDBJ whole genome shotgun (WGS) entry which is preliminary data.</text>
</comment>
<dbReference type="AlphaFoldDB" id="A0A2M8Q985"/>
<dbReference type="EMBL" id="PGTN01000262">
    <property type="protein sequence ID" value="PJF46355.1"/>
    <property type="molecule type" value="Genomic_DNA"/>
</dbReference>
<protein>
    <recommendedName>
        <fullName evidence="4">ScyD/ScyE family protein</fullName>
    </recommendedName>
</protein>
<keyword evidence="1" id="KW-0732">Signal</keyword>
<dbReference type="SUPFAM" id="SSF63829">
    <property type="entry name" value="Calcium-dependent phosphotriesterase"/>
    <property type="match status" value="1"/>
</dbReference>
<evidence type="ECO:0000313" key="2">
    <source>
        <dbReference type="EMBL" id="PJF46355.1"/>
    </source>
</evidence>
<feature type="non-terminal residue" evidence="2">
    <location>
        <position position="262"/>
    </location>
</feature>
<feature type="signal peptide" evidence="1">
    <location>
        <begin position="1"/>
        <end position="32"/>
    </location>
</feature>
<evidence type="ECO:0000313" key="3">
    <source>
        <dbReference type="Proteomes" id="UP000230790"/>
    </source>
</evidence>
<reference evidence="2 3" key="1">
    <citation type="submission" date="2017-11" db="EMBL/GenBank/DDBJ databases">
        <title>Evolution of Phototrophy in the Chloroflexi Phylum Driven by Horizontal Gene Transfer.</title>
        <authorList>
            <person name="Ward L.M."/>
            <person name="Hemp J."/>
            <person name="Shih P.M."/>
            <person name="Mcglynn S.E."/>
            <person name="Fischer W."/>
        </authorList>
    </citation>
    <scope>NUCLEOTIDE SEQUENCE [LARGE SCALE GENOMIC DNA]</scope>
    <source>
        <strain evidence="2">JP3_7</strain>
    </source>
</reference>
<sequence length="262" mass="27379">MKRRIAWASLPFWMRSLLCLGVLAMASATASACASKALSVGKPQPLPPPRIEVVADGLFAPLGLALLPDGSLLVAEEGTGKRDDSAGVTLITVDGEIGRLVSGLPSSRDSGDLAGVNLVGVKGDGSLIYVGNFGAGHLWTLPLEQVLRPASPPKAALPQTPFTPDALGQAMRRLNNVMLVNPFDMTFSPDGRPVVTDASGNGVAIENPDGTTRFFHRFDPLVDPNNPVQTVEAVPTGIERFGEEYLVTLTGGCPYPAGVGQV</sequence>
<gene>
    <name evidence="2" type="ORF">CUN48_14220</name>
</gene>
<organism evidence="2 3">
    <name type="scientific">Candidatus Thermofonsia Clade 3 bacterium</name>
    <dbReference type="NCBI Taxonomy" id="2364212"/>
    <lineage>
        <taxon>Bacteria</taxon>
        <taxon>Bacillati</taxon>
        <taxon>Chloroflexota</taxon>
        <taxon>Candidatus Thermofontia</taxon>
        <taxon>Candidatus Thermofonsia Clade 3</taxon>
    </lineage>
</organism>
<name>A0A2M8Q985_9CHLR</name>
<dbReference type="PROSITE" id="PS51257">
    <property type="entry name" value="PROKAR_LIPOPROTEIN"/>
    <property type="match status" value="1"/>
</dbReference>
<feature type="chain" id="PRO_5014896061" description="ScyD/ScyE family protein" evidence="1">
    <location>
        <begin position="33"/>
        <end position="262"/>
    </location>
</feature>
<proteinExistence type="predicted"/>
<evidence type="ECO:0008006" key="4">
    <source>
        <dbReference type="Google" id="ProtNLM"/>
    </source>
</evidence>
<accession>A0A2M8Q985</accession>
<evidence type="ECO:0000256" key="1">
    <source>
        <dbReference type="SAM" id="SignalP"/>
    </source>
</evidence>